<protein>
    <recommendedName>
        <fullName evidence="6">Serpentine receptor class gamma</fullName>
    </recommendedName>
</protein>
<dbReference type="GO" id="GO:0004888">
    <property type="term" value="F:transmembrane signaling receptor activity"/>
    <property type="evidence" value="ECO:0007669"/>
    <property type="project" value="InterPro"/>
</dbReference>
<keyword evidence="3 6" id="KW-0812">Transmembrane</keyword>
<feature type="transmembrane region" description="Helical" evidence="6">
    <location>
        <begin position="109"/>
        <end position="128"/>
    </location>
</feature>
<feature type="transmembrane region" description="Helical" evidence="6">
    <location>
        <begin position="31"/>
        <end position="53"/>
    </location>
</feature>
<keyword evidence="8" id="KW-1185">Reference proteome</keyword>
<keyword evidence="4 6" id="KW-1133">Transmembrane helix</keyword>
<evidence type="ECO:0000256" key="6">
    <source>
        <dbReference type="RuleBase" id="RU280813"/>
    </source>
</evidence>
<reference evidence="8" key="1">
    <citation type="submission" date="2017-10" db="EMBL/GenBank/DDBJ databases">
        <title>Rapid genome shrinkage in a self-fertile nematode reveals novel sperm competition proteins.</title>
        <authorList>
            <person name="Yin D."/>
            <person name="Schwarz E.M."/>
            <person name="Thomas C.G."/>
            <person name="Felde R.L."/>
            <person name="Korf I.F."/>
            <person name="Cutter A.D."/>
            <person name="Schartner C.M."/>
            <person name="Ralston E.J."/>
            <person name="Meyer B.J."/>
            <person name="Haag E.S."/>
        </authorList>
    </citation>
    <scope>NUCLEOTIDE SEQUENCE [LARGE SCALE GENOMIC DNA]</scope>
    <source>
        <strain evidence="8">JU1422</strain>
    </source>
</reference>
<feature type="transmembrane region" description="Helical" evidence="6">
    <location>
        <begin position="158"/>
        <end position="176"/>
    </location>
</feature>
<evidence type="ECO:0000256" key="4">
    <source>
        <dbReference type="ARBA" id="ARBA00022989"/>
    </source>
</evidence>
<feature type="transmembrane region" description="Helical" evidence="6">
    <location>
        <begin position="238"/>
        <end position="264"/>
    </location>
</feature>
<proteinExistence type="inferred from homology"/>
<evidence type="ECO:0000313" key="7">
    <source>
        <dbReference type="EMBL" id="PIC25818.1"/>
    </source>
</evidence>
<evidence type="ECO:0000313" key="8">
    <source>
        <dbReference type="Proteomes" id="UP000230233"/>
    </source>
</evidence>
<gene>
    <name evidence="7" type="primary">Cnig_chr_V.g18602</name>
    <name evidence="7" type="ORF">B9Z55_018602</name>
</gene>
<dbReference type="EMBL" id="PDUG01000005">
    <property type="protein sequence ID" value="PIC25818.1"/>
    <property type="molecule type" value="Genomic_DNA"/>
</dbReference>
<sequence>MMVEIDAAVEYLRARTSCDSGDTDVSQYTKFGIQLAYVLPFALLYFSFLMAIVRRRNHCEIFEDSFFALHLVDGIVTILFLVLDISFTRITTYIRPVCEYFVPLLKDDAYFLTPYFTLYLYAQFAKMLSTLTMSINRYTSVNYPLLHKSLWLEHCSKAILAILLIPILFVWPVAIAKTSFLPNKGQAIIMYEHHFAWARTSFGRILIGGSTLIFTVFSSVVTTYKLSKLGKHMRKVEISLTVATVFTSFGFALMLVVQVFQLVVPLDSFVEDPWMATFLLGATQFVNDFYMLNGPIVLIILDRKIRRSILHCSLRRTNSDKRIIEVSARAATITETHMF</sequence>
<evidence type="ECO:0000256" key="2">
    <source>
        <dbReference type="ARBA" id="ARBA00005692"/>
    </source>
</evidence>
<feature type="transmembrane region" description="Helical" evidence="6">
    <location>
        <begin position="65"/>
        <end position="83"/>
    </location>
</feature>
<feature type="transmembrane region" description="Helical" evidence="6">
    <location>
        <begin position="276"/>
        <end position="301"/>
    </location>
</feature>
<dbReference type="PANTHER" id="PTHR31627:SF41">
    <property type="entry name" value="SERPENTINE RECEPTOR CLASS GAMMA"/>
    <property type="match status" value="1"/>
</dbReference>
<evidence type="ECO:0000256" key="5">
    <source>
        <dbReference type="ARBA" id="ARBA00023136"/>
    </source>
</evidence>
<comment type="subcellular location">
    <subcellularLocation>
        <location evidence="1">Membrane</location>
        <topology evidence="1">Multi-pass membrane protein</topology>
    </subcellularLocation>
</comment>
<dbReference type="OrthoDB" id="5815621at2759"/>
<dbReference type="SUPFAM" id="SSF81321">
    <property type="entry name" value="Family A G protein-coupled receptor-like"/>
    <property type="match status" value="1"/>
</dbReference>
<evidence type="ECO:0000256" key="3">
    <source>
        <dbReference type="ARBA" id="ARBA00022692"/>
    </source>
</evidence>
<name>A0A2G5TEY7_9PELO</name>
<accession>A0A2G5TEY7</accession>
<comment type="caution">
    <text evidence="7">The sequence shown here is derived from an EMBL/GenBank/DDBJ whole genome shotgun (WGS) entry which is preliminary data.</text>
</comment>
<dbReference type="GO" id="GO:0007606">
    <property type="term" value="P:sensory perception of chemical stimulus"/>
    <property type="evidence" value="ECO:0007669"/>
    <property type="project" value="UniProtKB-UniRule"/>
</dbReference>
<dbReference type="Gene3D" id="1.20.1070.10">
    <property type="entry name" value="Rhodopsin 7-helix transmembrane proteins"/>
    <property type="match status" value="1"/>
</dbReference>
<dbReference type="InterPro" id="IPR000609">
    <property type="entry name" value="7TM_GPCR_serpentine_rcpt_Srg"/>
</dbReference>
<feature type="transmembrane region" description="Helical" evidence="6">
    <location>
        <begin position="205"/>
        <end position="226"/>
    </location>
</feature>
<dbReference type="InterPro" id="IPR051119">
    <property type="entry name" value="Nematode_SR-like"/>
</dbReference>
<evidence type="ECO:0000256" key="1">
    <source>
        <dbReference type="ARBA" id="ARBA00004141"/>
    </source>
</evidence>
<comment type="similarity">
    <text evidence="2 6">Belongs to the nematode receptor-like protein srg family.</text>
</comment>
<dbReference type="PANTHER" id="PTHR31627">
    <property type="entry name" value="SERPENTINE RECEPTOR CLASS GAMMA-RELATED"/>
    <property type="match status" value="1"/>
</dbReference>
<organism evidence="7 8">
    <name type="scientific">Caenorhabditis nigoni</name>
    <dbReference type="NCBI Taxonomy" id="1611254"/>
    <lineage>
        <taxon>Eukaryota</taxon>
        <taxon>Metazoa</taxon>
        <taxon>Ecdysozoa</taxon>
        <taxon>Nematoda</taxon>
        <taxon>Chromadorea</taxon>
        <taxon>Rhabditida</taxon>
        <taxon>Rhabditina</taxon>
        <taxon>Rhabditomorpha</taxon>
        <taxon>Rhabditoidea</taxon>
        <taxon>Rhabditidae</taxon>
        <taxon>Peloderinae</taxon>
        <taxon>Caenorhabditis</taxon>
    </lineage>
</organism>
<dbReference type="Pfam" id="PF02118">
    <property type="entry name" value="Srg"/>
    <property type="match status" value="1"/>
</dbReference>
<dbReference type="AlphaFoldDB" id="A0A2G5TEY7"/>
<keyword evidence="5 6" id="KW-0472">Membrane</keyword>
<dbReference type="PRINTS" id="PR00698">
    <property type="entry name" value="TMPROTEINSRG"/>
</dbReference>
<dbReference type="GO" id="GO:0016020">
    <property type="term" value="C:membrane"/>
    <property type="evidence" value="ECO:0007669"/>
    <property type="project" value="UniProtKB-SubCell"/>
</dbReference>
<dbReference type="Proteomes" id="UP000230233">
    <property type="component" value="Chromosome V"/>
</dbReference>